<evidence type="ECO:0000256" key="2">
    <source>
        <dbReference type="ARBA" id="ARBA00022475"/>
    </source>
</evidence>
<dbReference type="STRING" id="671065.MetMK1DRAFT_00007100"/>
<protein>
    <submittedName>
        <fullName evidence="7">Permease component of ribose/xylose/arabinose/galactoside ABC-type transporter</fullName>
    </submittedName>
</protein>
<dbReference type="RefSeq" id="WP_009070733.1">
    <property type="nucleotide sequence ID" value="NZ_JH597761.1"/>
</dbReference>
<dbReference type="HOGENOM" id="CLU_028880_2_2_2"/>
<keyword evidence="3 6" id="KW-0812">Transmembrane</keyword>
<dbReference type="OrthoDB" id="30958at2157"/>
<evidence type="ECO:0000256" key="3">
    <source>
        <dbReference type="ARBA" id="ARBA00022692"/>
    </source>
</evidence>
<feature type="transmembrane region" description="Helical" evidence="6">
    <location>
        <begin position="218"/>
        <end position="238"/>
    </location>
</feature>
<dbReference type="PANTHER" id="PTHR32196">
    <property type="entry name" value="ABC TRANSPORTER PERMEASE PROTEIN YPHD-RELATED-RELATED"/>
    <property type="match status" value="1"/>
</dbReference>
<feature type="transmembrane region" description="Helical" evidence="6">
    <location>
        <begin position="169"/>
        <end position="187"/>
    </location>
</feature>
<accession>H2C1T7</accession>
<comment type="subcellular location">
    <subcellularLocation>
        <location evidence="1">Cell membrane</location>
        <topology evidence="1">Multi-pass membrane protein</topology>
    </subcellularLocation>
</comment>
<dbReference type="Pfam" id="PF02653">
    <property type="entry name" value="BPD_transp_2"/>
    <property type="match status" value="1"/>
</dbReference>
<dbReference type="GO" id="GO:0022857">
    <property type="term" value="F:transmembrane transporter activity"/>
    <property type="evidence" value="ECO:0007669"/>
    <property type="project" value="InterPro"/>
</dbReference>
<evidence type="ECO:0000313" key="8">
    <source>
        <dbReference type="Proteomes" id="UP000003980"/>
    </source>
</evidence>
<feature type="transmembrane region" description="Helical" evidence="6">
    <location>
        <begin position="18"/>
        <end position="36"/>
    </location>
</feature>
<evidence type="ECO:0000256" key="6">
    <source>
        <dbReference type="SAM" id="Phobius"/>
    </source>
</evidence>
<name>H2C1T7_9CREN</name>
<dbReference type="GO" id="GO:0005886">
    <property type="term" value="C:plasma membrane"/>
    <property type="evidence" value="ECO:0007669"/>
    <property type="project" value="UniProtKB-SubCell"/>
</dbReference>
<dbReference type="EMBL" id="JH597761">
    <property type="protein sequence ID" value="EHP70208.1"/>
    <property type="molecule type" value="Genomic_DNA"/>
</dbReference>
<dbReference type="eggNOG" id="arCOG00263">
    <property type="taxonomic scope" value="Archaea"/>
</dbReference>
<evidence type="ECO:0000256" key="5">
    <source>
        <dbReference type="ARBA" id="ARBA00023136"/>
    </source>
</evidence>
<keyword evidence="2" id="KW-1003">Cell membrane</keyword>
<feature type="transmembrane region" description="Helical" evidence="6">
    <location>
        <begin position="48"/>
        <end position="66"/>
    </location>
</feature>
<feature type="transmembrane region" description="Helical" evidence="6">
    <location>
        <begin position="276"/>
        <end position="292"/>
    </location>
</feature>
<feature type="transmembrane region" description="Helical" evidence="6">
    <location>
        <begin position="250"/>
        <end position="269"/>
    </location>
</feature>
<dbReference type="AlphaFoldDB" id="H2C1T7"/>
<dbReference type="CDD" id="cd06579">
    <property type="entry name" value="TM_PBP1_transp_AraH_like"/>
    <property type="match status" value="1"/>
</dbReference>
<dbReference type="Proteomes" id="UP000003980">
    <property type="component" value="Unassembled WGS sequence"/>
</dbReference>
<evidence type="ECO:0000313" key="7">
    <source>
        <dbReference type="EMBL" id="EHP70208.1"/>
    </source>
</evidence>
<keyword evidence="5 6" id="KW-0472">Membrane</keyword>
<sequence>MVVHVALHLSKLFREKRGLSIFIIFVVLIIVFYSINKLFLTPRSVADIALVATQDGIIALFVTLLLIAGEFDLSVGEVFVFSGMIFGYTIPLLGPYLAFVVALLCSGLIGFTNGIIVTRLRAPSFIATLGMAFFLEGLIFVVTGGFEVTVNLSKIPFWYTLSGDLPDGLNVWVIWFALFSILTYFILEHTRFGNHVFATGGSQNSAYAVGVNTRRVKLVLFVATSVISGLVGIMSLLYYTAISPVEGQDLPLIVLAIAVIGGSSLFGGVGSIEGTVVSALTIGAIYVGLVLAGVPSYYYYSFVGALLIAIAVANEKLLKRKIQI</sequence>
<reference evidence="7 8" key="1">
    <citation type="submission" date="2012-01" db="EMBL/GenBank/DDBJ databases">
        <title>Improved High-Quality Draft sequence of Metallosphaera yellowstonensis MK1.</title>
        <authorList>
            <consortium name="US DOE Joint Genome Institute"/>
            <person name="Lucas S."/>
            <person name="Han J."/>
            <person name="Cheng J.-F."/>
            <person name="Goodwin L."/>
            <person name="Pitluck S."/>
            <person name="Peters L."/>
            <person name="Teshima H."/>
            <person name="Detter J.C."/>
            <person name="Han C."/>
            <person name="Tapia R."/>
            <person name="Land M."/>
            <person name="Hauser L."/>
            <person name="Kyrpides N."/>
            <person name="Kozubal M."/>
            <person name="Macur R.E."/>
            <person name="Jay Z."/>
            <person name="Inskeep W."/>
            <person name="Woyke T."/>
        </authorList>
    </citation>
    <scope>NUCLEOTIDE SEQUENCE [LARGE SCALE GENOMIC DNA]</scope>
    <source>
        <strain evidence="7 8">MK1</strain>
    </source>
</reference>
<feature type="transmembrane region" description="Helical" evidence="6">
    <location>
        <begin position="298"/>
        <end position="318"/>
    </location>
</feature>
<dbReference type="InterPro" id="IPR001851">
    <property type="entry name" value="ABC_transp_permease"/>
</dbReference>
<evidence type="ECO:0000256" key="4">
    <source>
        <dbReference type="ARBA" id="ARBA00022989"/>
    </source>
</evidence>
<feature type="transmembrane region" description="Helical" evidence="6">
    <location>
        <begin position="96"/>
        <end position="118"/>
    </location>
</feature>
<proteinExistence type="predicted"/>
<gene>
    <name evidence="7" type="ORF">MetMK1DRAFT_00007100</name>
</gene>
<organism evidence="7 8">
    <name type="scientific">Metallosphaera yellowstonensis MK1</name>
    <dbReference type="NCBI Taxonomy" id="671065"/>
    <lineage>
        <taxon>Archaea</taxon>
        <taxon>Thermoproteota</taxon>
        <taxon>Thermoprotei</taxon>
        <taxon>Sulfolobales</taxon>
        <taxon>Sulfolobaceae</taxon>
        <taxon>Metallosphaera</taxon>
    </lineage>
</organism>
<keyword evidence="4 6" id="KW-1133">Transmembrane helix</keyword>
<keyword evidence="8" id="KW-1185">Reference proteome</keyword>
<dbReference type="PANTHER" id="PTHR32196:SF63">
    <property type="entry name" value="INNER MEMBRANE ABC TRANSPORTER PERMEASE PROTEIN YJFF"/>
    <property type="match status" value="1"/>
</dbReference>
<feature type="transmembrane region" description="Helical" evidence="6">
    <location>
        <begin position="125"/>
        <end position="149"/>
    </location>
</feature>
<evidence type="ECO:0000256" key="1">
    <source>
        <dbReference type="ARBA" id="ARBA00004651"/>
    </source>
</evidence>